<evidence type="ECO:0000313" key="2">
    <source>
        <dbReference type="Proteomes" id="UP000789831"/>
    </source>
</evidence>
<proteinExistence type="predicted"/>
<dbReference type="EMBL" id="CAJVPL010017127">
    <property type="protein sequence ID" value="CAG8697855.1"/>
    <property type="molecule type" value="Genomic_DNA"/>
</dbReference>
<gene>
    <name evidence="1" type="ORF">AGERDE_LOCUS13358</name>
</gene>
<protein>
    <submittedName>
        <fullName evidence="1">13276_t:CDS:1</fullName>
    </submittedName>
</protein>
<name>A0A9N9N1Q8_9GLOM</name>
<feature type="non-terminal residue" evidence="1">
    <location>
        <position position="90"/>
    </location>
</feature>
<feature type="non-terminal residue" evidence="1">
    <location>
        <position position="1"/>
    </location>
</feature>
<accession>A0A9N9N1Q8</accession>
<comment type="caution">
    <text evidence="1">The sequence shown here is derived from an EMBL/GenBank/DDBJ whole genome shotgun (WGS) entry which is preliminary data.</text>
</comment>
<dbReference type="Proteomes" id="UP000789831">
    <property type="component" value="Unassembled WGS sequence"/>
</dbReference>
<evidence type="ECO:0000313" key="1">
    <source>
        <dbReference type="EMBL" id="CAG8697855.1"/>
    </source>
</evidence>
<sequence>DTTVYDDFDLDDYNTQNNDDKFEEEYKDSLIEDQPLLCIEESLNGKSALNIEIGEYFTQINNEKYDQIDINRIKREHLEDFYKCSHLSKD</sequence>
<organism evidence="1 2">
    <name type="scientific">Ambispora gerdemannii</name>
    <dbReference type="NCBI Taxonomy" id="144530"/>
    <lineage>
        <taxon>Eukaryota</taxon>
        <taxon>Fungi</taxon>
        <taxon>Fungi incertae sedis</taxon>
        <taxon>Mucoromycota</taxon>
        <taxon>Glomeromycotina</taxon>
        <taxon>Glomeromycetes</taxon>
        <taxon>Archaeosporales</taxon>
        <taxon>Ambisporaceae</taxon>
        <taxon>Ambispora</taxon>
    </lineage>
</organism>
<dbReference type="AlphaFoldDB" id="A0A9N9N1Q8"/>
<keyword evidence="2" id="KW-1185">Reference proteome</keyword>
<reference evidence="1" key="1">
    <citation type="submission" date="2021-06" db="EMBL/GenBank/DDBJ databases">
        <authorList>
            <person name="Kallberg Y."/>
            <person name="Tangrot J."/>
            <person name="Rosling A."/>
        </authorList>
    </citation>
    <scope>NUCLEOTIDE SEQUENCE</scope>
    <source>
        <strain evidence="1">MT106</strain>
    </source>
</reference>